<dbReference type="SMART" id="SM00589">
    <property type="entry name" value="PRY"/>
    <property type="match status" value="1"/>
</dbReference>
<comment type="similarity">
    <text evidence="1">Belongs to the ohanin/vespryn family.</text>
</comment>
<dbReference type="InterPro" id="IPR003877">
    <property type="entry name" value="SPRY_dom"/>
</dbReference>
<dbReference type="CDD" id="cd12888">
    <property type="entry name" value="SPRY_PRY_TRIM7_like"/>
    <property type="match status" value="1"/>
</dbReference>
<sequence length="256" mass="28591">TGPVSFTIGWQLETGSPGSQSGPLTPMPHRLVVPPPPFYPHNNPMRKMRLERETGPSSPTALGGWLGTQVFPALATMVFIHFLLSSITLDPNTAHPLFVVSEDKKNVKRGDMVQPLPNNPERFDATLILLGTERFSSGIHYWEVEVGDGQNWAVGVARESVKRKGPVITCPDEGIWALGLCGEEYKAFTSSDTRLTLDEAPEKIQVFVHYERGWVAFFDADYMSLIFIFRSANFCGEKICPFFKLWGLTTELRMCP</sequence>
<dbReference type="FunFam" id="2.60.120.920:FF:000004">
    <property type="entry name" value="Butyrophilin subfamily 1 member A1"/>
    <property type="match status" value="1"/>
</dbReference>
<comment type="function">
    <text evidence="3">Neurotoxin that produces dose-dependent hypolocomotion and hyperalgesia in mice. May directly act on the central nervous system, as it is 6500-fold more potent when administered intracerebroventricularly than intraperitoneal.</text>
</comment>
<dbReference type="PROSITE" id="PS50188">
    <property type="entry name" value="B302_SPRY"/>
    <property type="match status" value="1"/>
</dbReference>
<dbReference type="InterPro" id="IPR043136">
    <property type="entry name" value="B30.2/SPRY_sf"/>
</dbReference>
<dbReference type="Ensembl" id="ENSVKKT00000020079.1">
    <property type="protein sequence ID" value="ENSVKKP00000019598.1"/>
    <property type="gene ID" value="ENSVKKG00000013264.1"/>
</dbReference>
<dbReference type="InterPro" id="IPR013320">
    <property type="entry name" value="ConA-like_dom_sf"/>
</dbReference>
<accession>A0A8D2LB05</accession>
<dbReference type="Pfam" id="PF13765">
    <property type="entry name" value="PRY"/>
    <property type="match status" value="1"/>
</dbReference>
<dbReference type="Pfam" id="PF00622">
    <property type="entry name" value="SPRY"/>
    <property type="match status" value="1"/>
</dbReference>
<evidence type="ECO:0000256" key="1">
    <source>
        <dbReference type="ARBA" id="ARBA00009651"/>
    </source>
</evidence>
<dbReference type="SUPFAM" id="SSF49899">
    <property type="entry name" value="Concanavalin A-like lectins/glucanases"/>
    <property type="match status" value="1"/>
</dbReference>
<dbReference type="Proteomes" id="UP000694545">
    <property type="component" value="Unplaced"/>
</dbReference>
<organism evidence="5 6">
    <name type="scientific">Varanus komodoensis</name>
    <name type="common">Komodo dragon</name>
    <dbReference type="NCBI Taxonomy" id="61221"/>
    <lineage>
        <taxon>Eukaryota</taxon>
        <taxon>Metazoa</taxon>
        <taxon>Chordata</taxon>
        <taxon>Craniata</taxon>
        <taxon>Vertebrata</taxon>
        <taxon>Euteleostomi</taxon>
        <taxon>Lepidosauria</taxon>
        <taxon>Squamata</taxon>
        <taxon>Bifurcata</taxon>
        <taxon>Unidentata</taxon>
        <taxon>Episquamata</taxon>
        <taxon>Toxicofera</taxon>
        <taxon>Anguimorpha</taxon>
        <taxon>Paleoanguimorpha</taxon>
        <taxon>Varanoidea</taxon>
        <taxon>Varanidae</taxon>
        <taxon>Varanus</taxon>
    </lineage>
</organism>
<dbReference type="Gene3D" id="2.60.120.920">
    <property type="match status" value="1"/>
</dbReference>
<evidence type="ECO:0000256" key="3">
    <source>
        <dbReference type="ARBA" id="ARBA00034460"/>
    </source>
</evidence>
<dbReference type="InterPro" id="IPR003879">
    <property type="entry name" value="Butyrophylin_SPRY"/>
</dbReference>
<evidence type="ECO:0000256" key="2">
    <source>
        <dbReference type="ARBA" id="ARBA00022699"/>
    </source>
</evidence>
<evidence type="ECO:0000313" key="6">
    <source>
        <dbReference type="Proteomes" id="UP000694545"/>
    </source>
</evidence>
<reference evidence="5" key="2">
    <citation type="submission" date="2025-09" db="UniProtKB">
        <authorList>
            <consortium name="Ensembl"/>
        </authorList>
    </citation>
    <scope>IDENTIFICATION</scope>
</reference>
<evidence type="ECO:0000313" key="5">
    <source>
        <dbReference type="Ensembl" id="ENSVKKP00000019598.1"/>
    </source>
</evidence>
<dbReference type="OMA" id="ITCPDEG"/>
<name>A0A8D2LB05_VARKO</name>
<keyword evidence="2" id="KW-0800">Toxin</keyword>
<dbReference type="SMART" id="SM00449">
    <property type="entry name" value="SPRY"/>
    <property type="match status" value="1"/>
</dbReference>
<proteinExistence type="inferred from homology"/>
<keyword evidence="2" id="KW-0528">Neurotoxin</keyword>
<protein>
    <recommendedName>
        <fullName evidence="4">B30.2/SPRY domain-containing protein</fullName>
    </recommendedName>
</protein>
<keyword evidence="6" id="KW-1185">Reference proteome</keyword>
<feature type="domain" description="B30.2/SPRY" evidence="4">
    <location>
        <begin position="66"/>
        <end position="256"/>
    </location>
</feature>
<dbReference type="InterPro" id="IPR001870">
    <property type="entry name" value="B30.2/SPRY"/>
</dbReference>
<dbReference type="PRINTS" id="PR01407">
    <property type="entry name" value="BUTYPHLNCDUF"/>
</dbReference>
<reference evidence="5" key="1">
    <citation type="submission" date="2025-08" db="UniProtKB">
        <authorList>
            <consortium name="Ensembl"/>
        </authorList>
    </citation>
    <scope>IDENTIFICATION</scope>
</reference>
<dbReference type="InterPro" id="IPR006574">
    <property type="entry name" value="PRY"/>
</dbReference>
<dbReference type="PANTHER" id="PTHR24103">
    <property type="entry name" value="E3 UBIQUITIN-PROTEIN LIGASE TRIM"/>
    <property type="match status" value="1"/>
</dbReference>
<dbReference type="InterPro" id="IPR050143">
    <property type="entry name" value="TRIM/RBCC"/>
</dbReference>
<evidence type="ECO:0000259" key="4">
    <source>
        <dbReference type="PROSITE" id="PS50188"/>
    </source>
</evidence>
<dbReference type="AlphaFoldDB" id="A0A8D2LB05"/>